<dbReference type="Proteomes" id="UP000485058">
    <property type="component" value="Unassembled WGS sequence"/>
</dbReference>
<feature type="non-terminal residue" evidence="2">
    <location>
        <position position="1"/>
    </location>
</feature>
<dbReference type="AlphaFoldDB" id="A0A699Z962"/>
<comment type="caution">
    <text evidence="2">The sequence shown here is derived from an EMBL/GenBank/DDBJ whole genome shotgun (WGS) entry which is preliminary data.</text>
</comment>
<sequence length="124" mass="12568">EGEVVGQVASDQHAGEGVHGQADQAGPGCRGGGHELNTVTPPQEPFGPEPLNGLQGVPAQDPNSMEEALTAEALVAAAKPGADPLPKVVWSAFSAKGRCLEDLYKSFIQELGLGGCEAGPTPEA</sequence>
<organism evidence="2 3">
    <name type="scientific">Haematococcus lacustris</name>
    <name type="common">Green alga</name>
    <name type="synonym">Haematococcus pluvialis</name>
    <dbReference type="NCBI Taxonomy" id="44745"/>
    <lineage>
        <taxon>Eukaryota</taxon>
        <taxon>Viridiplantae</taxon>
        <taxon>Chlorophyta</taxon>
        <taxon>core chlorophytes</taxon>
        <taxon>Chlorophyceae</taxon>
        <taxon>CS clade</taxon>
        <taxon>Chlamydomonadales</taxon>
        <taxon>Haematococcaceae</taxon>
        <taxon>Haematococcus</taxon>
    </lineage>
</organism>
<feature type="region of interest" description="Disordered" evidence="1">
    <location>
        <begin position="1"/>
        <end position="63"/>
    </location>
</feature>
<evidence type="ECO:0000313" key="3">
    <source>
        <dbReference type="Proteomes" id="UP000485058"/>
    </source>
</evidence>
<keyword evidence="3" id="KW-1185">Reference proteome</keyword>
<reference evidence="2 3" key="1">
    <citation type="submission" date="2020-02" db="EMBL/GenBank/DDBJ databases">
        <title>Draft genome sequence of Haematococcus lacustris strain NIES-144.</title>
        <authorList>
            <person name="Morimoto D."/>
            <person name="Nakagawa S."/>
            <person name="Yoshida T."/>
            <person name="Sawayama S."/>
        </authorList>
    </citation>
    <scope>NUCLEOTIDE SEQUENCE [LARGE SCALE GENOMIC DNA]</scope>
    <source>
        <strain evidence="2 3">NIES-144</strain>
    </source>
</reference>
<name>A0A699Z962_HAELA</name>
<gene>
    <name evidence="2" type="ORF">HaLaN_07710</name>
</gene>
<evidence type="ECO:0000256" key="1">
    <source>
        <dbReference type="SAM" id="MobiDB-lite"/>
    </source>
</evidence>
<protein>
    <submittedName>
        <fullName evidence="2">Uncharacterized protein</fullName>
    </submittedName>
</protein>
<accession>A0A699Z962</accession>
<dbReference type="EMBL" id="BLLF01000466">
    <property type="protein sequence ID" value="GFH12082.1"/>
    <property type="molecule type" value="Genomic_DNA"/>
</dbReference>
<proteinExistence type="predicted"/>
<evidence type="ECO:0000313" key="2">
    <source>
        <dbReference type="EMBL" id="GFH12082.1"/>
    </source>
</evidence>